<proteinExistence type="predicted"/>
<gene>
    <name evidence="1" type="ORF">S01H4_04808</name>
</gene>
<sequence length="135" mass="15905">MIIWILNSDSGIKLLYKSFLKTDADEDIVSGFLTAFHHFSMEEFHQSLESIEMGGLRWIYILEPNFKLLFVAADVKTVKTTILMGRLNVIKEAFLKEFEPVWIKKKRSWDGNMNVYLPFLKVIEDYYGQWEEVES</sequence>
<name>X0ZC26_9ZZZZ</name>
<reference evidence="1" key="1">
    <citation type="journal article" date="2014" name="Front. Microbiol.">
        <title>High frequency of phylogenetically diverse reductive dehalogenase-homologous genes in deep subseafloor sedimentary metagenomes.</title>
        <authorList>
            <person name="Kawai M."/>
            <person name="Futagami T."/>
            <person name="Toyoda A."/>
            <person name="Takaki Y."/>
            <person name="Nishi S."/>
            <person name="Hori S."/>
            <person name="Arai W."/>
            <person name="Tsubouchi T."/>
            <person name="Morono Y."/>
            <person name="Uchiyama I."/>
            <person name="Ito T."/>
            <person name="Fujiyama A."/>
            <person name="Inagaki F."/>
            <person name="Takami H."/>
        </authorList>
    </citation>
    <scope>NUCLEOTIDE SEQUENCE</scope>
    <source>
        <strain evidence="1">Expedition CK06-06</strain>
    </source>
</reference>
<dbReference type="EMBL" id="BART01001324">
    <property type="protein sequence ID" value="GAG66794.1"/>
    <property type="molecule type" value="Genomic_DNA"/>
</dbReference>
<protein>
    <submittedName>
        <fullName evidence="1">Uncharacterized protein</fullName>
    </submittedName>
</protein>
<comment type="caution">
    <text evidence="1">The sequence shown here is derived from an EMBL/GenBank/DDBJ whole genome shotgun (WGS) entry which is preliminary data.</text>
</comment>
<evidence type="ECO:0000313" key="1">
    <source>
        <dbReference type="EMBL" id="GAG66794.1"/>
    </source>
</evidence>
<organism evidence="1">
    <name type="scientific">marine sediment metagenome</name>
    <dbReference type="NCBI Taxonomy" id="412755"/>
    <lineage>
        <taxon>unclassified sequences</taxon>
        <taxon>metagenomes</taxon>
        <taxon>ecological metagenomes</taxon>
    </lineage>
</organism>
<feature type="non-terminal residue" evidence="1">
    <location>
        <position position="135"/>
    </location>
</feature>
<dbReference type="AlphaFoldDB" id="X0ZC26"/>
<accession>X0ZC26</accession>